<gene>
    <name evidence="2" type="ORF">MNB_SV-9-1638</name>
</gene>
<protein>
    <recommendedName>
        <fullName evidence="3">RloB domain-containing protein</fullName>
    </recommendedName>
</protein>
<name>A0A1W1C1S6_9ZZZZ</name>
<accession>A0A1W1C1S6</accession>
<feature type="region of interest" description="Disordered" evidence="1">
    <location>
        <begin position="1"/>
        <end position="20"/>
    </location>
</feature>
<proteinExistence type="predicted"/>
<dbReference type="Pfam" id="PF13707">
    <property type="entry name" value="RloB"/>
    <property type="match status" value="1"/>
</dbReference>
<reference evidence="2" key="1">
    <citation type="submission" date="2016-10" db="EMBL/GenBank/DDBJ databases">
        <authorList>
            <person name="de Groot N.N."/>
        </authorList>
    </citation>
    <scope>NUCLEOTIDE SEQUENCE</scope>
</reference>
<dbReference type="EMBL" id="FPHG01000040">
    <property type="protein sequence ID" value="SFV59661.1"/>
    <property type="molecule type" value="Genomic_DNA"/>
</dbReference>
<evidence type="ECO:0000313" key="2">
    <source>
        <dbReference type="EMBL" id="SFV59661.1"/>
    </source>
</evidence>
<organism evidence="2">
    <name type="scientific">hydrothermal vent metagenome</name>
    <dbReference type="NCBI Taxonomy" id="652676"/>
    <lineage>
        <taxon>unclassified sequences</taxon>
        <taxon>metagenomes</taxon>
        <taxon>ecological metagenomes</taxon>
    </lineage>
</organism>
<dbReference type="InterPro" id="IPR025591">
    <property type="entry name" value="RloB"/>
</dbReference>
<evidence type="ECO:0000256" key="1">
    <source>
        <dbReference type="SAM" id="MobiDB-lite"/>
    </source>
</evidence>
<sequence>MARRGGDKIHNRKKELKKSDFKRQINNKKTVPDILIACEDTDSSPTYFRMIMRSLINRKIITQDSLVIAKHKHTNPKGVLQDLKEHNKDGKKYQDFEHKWIVIDRDKARVNGGGHSKEDFNVALDSAKSSKSNFNIKVAYANDAFELWYLLHFEYRNTALSRENILEELIKKLKTLNSNKFAKLNSKNIKSKEYSQRIFKILLDKQTIAIKNAKKLLASYGDTHNPQLDNPSTTIHLLVDILNNIDKEVKL</sequence>
<evidence type="ECO:0008006" key="3">
    <source>
        <dbReference type="Google" id="ProtNLM"/>
    </source>
</evidence>
<dbReference type="AlphaFoldDB" id="A0A1W1C1S6"/>